<evidence type="ECO:0000313" key="2">
    <source>
        <dbReference type="Proteomes" id="UP000543804"/>
    </source>
</evidence>
<dbReference type="RefSeq" id="WP_170077719.1">
    <property type="nucleotide sequence ID" value="NZ_JABAFA010000028.1"/>
</dbReference>
<dbReference type="Gene3D" id="1.10.3230.30">
    <property type="entry name" value="Phage gp6-like head-tail connector protein"/>
    <property type="match status" value="1"/>
</dbReference>
<sequence length="92" mass="10275">MLVSLDDAREFLRMDGQEDDGVIASLLAAAETLCLDVLRLKGEEAPDAAMPVLRTAILYATAYLYEHREEADHARLLLTLRALLAGERKEEF</sequence>
<keyword evidence="2" id="KW-1185">Reference proteome</keyword>
<dbReference type="InterPro" id="IPR021146">
    <property type="entry name" value="Phage_gp6-like_head-tail"/>
</dbReference>
<dbReference type="AlphaFoldDB" id="A0A848BDS2"/>
<proteinExistence type="predicted"/>
<gene>
    <name evidence="1" type="ORF">HF878_07785</name>
</gene>
<accession>A0A848BDS2</accession>
<dbReference type="EMBL" id="JABAFA010000028">
    <property type="protein sequence ID" value="NMD99367.1"/>
    <property type="molecule type" value="Genomic_DNA"/>
</dbReference>
<dbReference type="Pfam" id="PF05135">
    <property type="entry name" value="Phage_connect_1"/>
    <property type="match status" value="1"/>
</dbReference>
<reference evidence="1 2" key="1">
    <citation type="submission" date="2020-04" db="EMBL/GenBank/DDBJ databases">
        <authorList>
            <person name="Hitch T.C.A."/>
            <person name="Wylensek D."/>
            <person name="Clavel T."/>
        </authorList>
    </citation>
    <scope>NUCLEOTIDE SEQUENCE [LARGE SCALE GENOMIC DNA]</scope>
    <source>
        <strain evidence="1 2">PG-130-P53-12</strain>
    </source>
</reference>
<dbReference type="NCBIfam" id="TIGR01560">
    <property type="entry name" value="put_DNA_pack"/>
    <property type="match status" value="1"/>
</dbReference>
<evidence type="ECO:0000313" key="1">
    <source>
        <dbReference type="EMBL" id="NMD99367.1"/>
    </source>
</evidence>
<dbReference type="Proteomes" id="UP000543804">
    <property type="component" value="Unassembled WGS sequence"/>
</dbReference>
<comment type="caution">
    <text evidence="1">The sequence shown here is derived from an EMBL/GenBank/DDBJ whole genome shotgun (WGS) entry which is preliminary data.</text>
</comment>
<dbReference type="InterPro" id="IPR006450">
    <property type="entry name" value="Phage_HK97_gp6-like"/>
</dbReference>
<dbReference type="CDD" id="cd08054">
    <property type="entry name" value="gp6"/>
    <property type="match status" value="1"/>
</dbReference>
<protein>
    <submittedName>
        <fullName evidence="1">Phage gp6-like head-tail connector protein</fullName>
    </submittedName>
</protein>
<name>A0A848BDS2_9FIRM</name>
<organism evidence="1 2">
    <name type="scientific">Selenomonas bovis</name>
    <dbReference type="NCBI Taxonomy" id="416586"/>
    <lineage>
        <taxon>Bacteria</taxon>
        <taxon>Bacillati</taxon>
        <taxon>Bacillota</taxon>
        <taxon>Negativicutes</taxon>
        <taxon>Selenomonadales</taxon>
        <taxon>Selenomonadaceae</taxon>
        <taxon>Selenomonas</taxon>
    </lineage>
</organism>